<dbReference type="Pfam" id="PF00078">
    <property type="entry name" value="RVT_1"/>
    <property type="match status" value="1"/>
</dbReference>
<dbReference type="SUPFAM" id="SSF56672">
    <property type="entry name" value="DNA/RNA polymerases"/>
    <property type="match status" value="1"/>
</dbReference>
<keyword evidence="4" id="KW-0255">Endonuclease</keyword>
<keyword evidence="3" id="KW-0540">Nuclease</keyword>
<gene>
    <name evidence="10" type="ORF">Slati_1379300</name>
</gene>
<dbReference type="GO" id="GO:0004523">
    <property type="term" value="F:RNA-DNA hybrid ribonuclease activity"/>
    <property type="evidence" value="ECO:0007669"/>
    <property type="project" value="InterPro"/>
</dbReference>
<protein>
    <recommendedName>
        <fullName evidence="11">Reverse transcriptase domain-containing protein</fullName>
    </recommendedName>
</protein>
<evidence type="ECO:0000256" key="4">
    <source>
        <dbReference type="ARBA" id="ARBA00022759"/>
    </source>
</evidence>
<evidence type="ECO:0000313" key="10">
    <source>
        <dbReference type="EMBL" id="KAL0448229.1"/>
    </source>
</evidence>
<evidence type="ECO:0008006" key="11">
    <source>
        <dbReference type="Google" id="ProtNLM"/>
    </source>
</evidence>
<dbReference type="Pfam" id="PF17917">
    <property type="entry name" value="RT_RNaseH"/>
    <property type="match status" value="1"/>
</dbReference>
<dbReference type="PANTHER" id="PTHR48475">
    <property type="entry name" value="RIBONUCLEASE H"/>
    <property type="match status" value="1"/>
</dbReference>
<proteinExistence type="predicted"/>
<dbReference type="PANTHER" id="PTHR48475:SF2">
    <property type="entry name" value="RIBONUCLEASE H"/>
    <property type="match status" value="1"/>
</dbReference>
<dbReference type="Gene3D" id="3.30.70.270">
    <property type="match status" value="1"/>
</dbReference>
<evidence type="ECO:0000256" key="2">
    <source>
        <dbReference type="ARBA" id="ARBA00022695"/>
    </source>
</evidence>
<feature type="domain" description="Reverse transcriptase RNase H-like" evidence="9">
    <location>
        <begin position="173"/>
        <end position="270"/>
    </location>
</feature>
<accession>A0AAW2X4N7</accession>
<keyword evidence="5" id="KW-0378">Hydrolase</keyword>
<evidence type="ECO:0000256" key="5">
    <source>
        <dbReference type="ARBA" id="ARBA00022801"/>
    </source>
</evidence>
<comment type="caution">
    <text evidence="10">The sequence shown here is derived from an EMBL/GenBank/DDBJ whole genome shotgun (WGS) entry which is preliminary data.</text>
</comment>
<dbReference type="GO" id="GO:0003964">
    <property type="term" value="F:RNA-directed DNA polymerase activity"/>
    <property type="evidence" value="ECO:0007669"/>
    <property type="project" value="UniProtKB-KW"/>
</dbReference>
<evidence type="ECO:0000259" key="9">
    <source>
        <dbReference type="Pfam" id="PF17917"/>
    </source>
</evidence>
<keyword evidence="2" id="KW-0548">Nucleotidyltransferase</keyword>
<dbReference type="AlphaFoldDB" id="A0AAW2X4N7"/>
<dbReference type="InterPro" id="IPR041373">
    <property type="entry name" value="RT_RNaseH"/>
</dbReference>
<dbReference type="InterPro" id="IPR043502">
    <property type="entry name" value="DNA/RNA_pol_sf"/>
</dbReference>
<reference evidence="10" key="1">
    <citation type="submission" date="2020-06" db="EMBL/GenBank/DDBJ databases">
        <authorList>
            <person name="Li T."/>
            <person name="Hu X."/>
            <person name="Zhang T."/>
            <person name="Song X."/>
            <person name="Zhang H."/>
            <person name="Dai N."/>
            <person name="Sheng W."/>
            <person name="Hou X."/>
            <person name="Wei L."/>
        </authorList>
    </citation>
    <scope>NUCLEOTIDE SEQUENCE</scope>
    <source>
        <strain evidence="10">KEN1</strain>
        <tissue evidence="10">Leaf</tissue>
    </source>
</reference>
<evidence type="ECO:0000259" key="7">
    <source>
        <dbReference type="Pfam" id="PF00078"/>
    </source>
</evidence>
<dbReference type="Pfam" id="PF13456">
    <property type="entry name" value="RVT_3"/>
    <property type="match status" value="1"/>
</dbReference>
<organism evidence="10">
    <name type="scientific">Sesamum latifolium</name>
    <dbReference type="NCBI Taxonomy" id="2727402"/>
    <lineage>
        <taxon>Eukaryota</taxon>
        <taxon>Viridiplantae</taxon>
        <taxon>Streptophyta</taxon>
        <taxon>Embryophyta</taxon>
        <taxon>Tracheophyta</taxon>
        <taxon>Spermatophyta</taxon>
        <taxon>Magnoliopsida</taxon>
        <taxon>eudicotyledons</taxon>
        <taxon>Gunneridae</taxon>
        <taxon>Pentapetalae</taxon>
        <taxon>asterids</taxon>
        <taxon>lamiids</taxon>
        <taxon>Lamiales</taxon>
        <taxon>Pedaliaceae</taxon>
        <taxon>Sesamum</taxon>
    </lineage>
</organism>
<dbReference type="Gene3D" id="3.30.420.10">
    <property type="entry name" value="Ribonuclease H-like superfamily/Ribonuclease H"/>
    <property type="match status" value="1"/>
</dbReference>
<name>A0AAW2X4N7_9LAMI</name>
<keyword evidence="1" id="KW-0808">Transferase</keyword>
<keyword evidence="6" id="KW-0695">RNA-directed DNA polymerase</keyword>
<dbReference type="GO" id="GO:0003676">
    <property type="term" value="F:nucleic acid binding"/>
    <property type="evidence" value="ECO:0007669"/>
    <property type="project" value="InterPro"/>
</dbReference>
<evidence type="ECO:0000256" key="1">
    <source>
        <dbReference type="ARBA" id="ARBA00022679"/>
    </source>
</evidence>
<dbReference type="InterPro" id="IPR000477">
    <property type="entry name" value="RT_dom"/>
</dbReference>
<dbReference type="InterPro" id="IPR012337">
    <property type="entry name" value="RNaseH-like_sf"/>
</dbReference>
<feature type="domain" description="Reverse transcriptase" evidence="7">
    <location>
        <begin position="95"/>
        <end position="157"/>
    </location>
</feature>
<dbReference type="SUPFAM" id="SSF53098">
    <property type="entry name" value="Ribonuclease H-like"/>
    <property type="match status" value="1"/>
</dbReference>
<evidence type="ECO:0000256" key="6">
    <source>
        <dbReference type="ARBA" id="ARBA00022918"/>
    </source>
</evidence>
<reference evidence="10" key="2">
    <citation type="journal article" date="2024" name="Plant">
        <title>Genomic evolution and insights into agronomic trait innovations of Sesamum species.</title>
        <authorList>
            <person name="Miao H."/>
            <person name="Wang L."/>
            <person name="Qu L."/>
            <person name="Liu H."/>
            <person name="Sun Y."/>
            <person name="Le M."/>
            <person name="Wang Q."/>
            <person name="Wei S."/>
            <person name="Zheng Y."/>
            <person name="Lin W."/>
            <person name="Duan Y."/>
            <person name="Cao H."/>
            <person name="Xiong S."/>
            <person name="Wang X."/>
            <person name="Wei L."/>
            <person name="Li C."/>
            <person name="Ma Q."/>
            <person name="Ju M."/>
            <person name="Zhao R."/>
            <person name="Li G."/>
            <person name="Mu C."/>
            <person name="Tian Q."/>
            <person name="Mei H."/>
            <person name="Zhang T."/>
            <person name="Gao T."/>
            <person name="Zhang H."/>
        </authorList>
    </citation>
    <scope>NUCLEOTIDE SEQUENCE</scope>
    <source>
        <strain evidence="10">KEN1</strain>
    </source>
</reference>
<dbReference type="InterPro" id="IPR036397">
    <property type="entry name" value="RNaseH_sf"/>
</dbReference>
<sequence>MGLEKSLISPHDTSLVGFEGSVIRPLGEIALPISIGEEPRQKSHIACFLVVDTAHPSYNVILGRLTLNVVKVVISTSCLKIKFPTPYGMGEVRGATYQRLVNKIFSQQINRNMEVYVDDILVKSKERQRHTVDLAECFTQLKKYGVKLNLQKCTFGVEGEKSPLLSKQEEGERLWIYLALSSDATSTVLARESKDTHLPVYYTSRLLQGAEIRYNHLKKLVLTLVHMARKLRPYFLAHPLTVLTDQPLRHALQQGTGSRMVKWSYELNEFDIKYQPRKAIKAQALADFIAECPQNEATDEIIWDMYVDRSATDKQAGGGVVLANPDGDELKFAIRFEGFLSNNEAEYEALLCGLKIAQKNCV</sequence>
<evidence type="ECO:0000256" key="3">
    <source>
        <dbReference type="ARBA" id="ARBA00022722"/>
    </source>
</evidence>
<dbReference type="InterPro" id="IPR043128">
    <property type="entry name" value="Rev_trsase/Diguanyl_cyclase"/>
</dbReference>
<dbReference type="InterPro" id="IPR002156">
    <property type="entry name" value="RNaseH_domain"/>
</dbReference>
<dbReference type="EMBL" id="JACGWN010000005">
    <property type="protein sequence ID" value="KAL0448229.1"/>
    <property type="molecule type" value="Genomic_DNA"/>
</dbReference>
<evidence type="ECO:0000259" key="8">
    <source>
        <dbReference type="Pfam" id="PF13456"/>
    </source>
</evidence>
<feature type="domain" description="RNase H type-1" evidence="8">
    <location>
        <begin position="312"/>
        <end position="360"/>
    </location>
</feature>